<protein>
    <submittedName>
        <fullName evidence="6">MG2 domain-containing protein</fullName>
    </submittedName>
</protein>
<dbReference type="PANTHER" id="PTHR40094">
    <property type="entry name" value="ALPHA-2-MACROGLOBULIN HOMOLOG"/>
    <property type="match status" value="1"/>
</dbReference>
<dbReference type="PANTHER" id="PTHR40094:SF1">
    <property type="entry name" value="UBIQUITIN DOMAIN-CONTAINING PROTEIN"/>
    <property type="match status" value="1"/>
</dbReference>
<dbReference type="EMBL" id="CP089984">
    <property type="protein sequence ID" value="WXB16904.1"/>
    <property type="molecule type" value="Genomic_DNA"/>
</dbReference>
<name>A0ABZ2M4Z5_9BACT</name>
<evidence type="ECO:0000256" key="2">
    <source>
        <dbReference type="SAM" id="MobiDB-lite"/>
    </source>
</evidence>
<evidence type="ECO:0000259" key="5">
    <source>
        <dbReference type="SMART" id="SM01360"/>
    </source>
</evidence>
<reference evidence="6 7" key="1">
    <citation type="submission" date="2021-12" db="EMBL/GenBank/DDBJ databases">
        <title>Discovery of the Pendulisporaceae a myxobacterial family with distinct sporulation behavior and unique specialized metabolism.</title>
        <authorList>
            <person name="Garcia R."/>
            <person name="Popoff A."/>
            <person name="Bader C.D."/>
            <person name="Loehr J."/>
            <person name="Walesch S."/>
            <person name="Walt C."/>
            <person name="Boldt J."/>
            <person name="Bunk B."/>
            <person name="Haeckl F.J.F.P.J."/>
            <person name="Gunesch A.P."/>
            <person name="Birkelbach J."/>
            <person name="Nuebel U."/>
            <person name="Pietschmann T."/>
            <person name="Bach T."/>
            <person name="Mueller R."/>
        </authorList>
    </citation>
    <scope>NUCLEOTIDE SEQUENCE [LARGE SCALE GENOMIC DNA]</scope>
    <source>
        <strain evidence="6 7">MSr11954</strain>
    </source>
</reference>
<dbReference type="CDD" id="cd02891">
    <property type="entry name" value="A2M_like"/>
    <property type="match status" value="1"/>
</dbReference>
<sequence>MYARLALVVCLAFVVLGCPGESKVPSSPGKSDRPVASWKPSKSGAGFRLSNAEASEDRVATPAAKSDPLSEADTRKVLDRLPKLAALPDDAKDFALRAGTMPAPRTGKTVSEPFPPPAPPAAAPQVASGPLRVLRHAPEGAVDLASHLEVTFSAPMVPITSQGELAAANPPVRITPQPPGTWRWVGTQTLLFEPASRAKPKPGEDDGSRPSAGAFPMATDYEVEIPAGTRAANGATLAAAERWKFSTPAPKVTASYPSSPPPTRFDPLLFVAFNQAIDPQAVLKSIELAGNPRPVGVRLATSEEVDADRELAQRVKDAMPGRWLALRPSERLAPDAAITVKVKAGAPSLEGPKRTPQDQTFAFRTHGALRITEHRCGWDKTCRPGMPFRIELSNSLDPARFDKNVVRVEPPIAQVKVGTSGGTITISGRTRGKTTYKVTVGAGLRDEFEQTLGRDETVSFTTDRSEPMLFPEQEEMTVLEPSSGGKLPVYSVNHTSLSVQLYAVRPDDWAKYIQWRGAWDRDRQKKMPVGKLVASRTVTPANKPDDLTETLIDLAPALSGGLGQVVVVVEPTGAPPPHRSKPTLRTWVQATNMALTTTSDAQELVTLTTALATGAPLAGVDVSLVSGGAAVKTGADGLARTSLGTASVGVVARKGNDLAFLPARYGSSFRGLESKDMVRWFVFDDRRTYKPGEEVRVKGWVRRAGMGKGGDIAFVDGATHVDWAVRDARGNEFKKGVAPLDKTGGLDLAFKIPDSVNLGHASVRLSLQGARGVENVEAHHGFVVQEFRRPEFEVSAQASEGPHFVGDHAVTTMTAAYYAGGGLANTEVNWSVTRQDAVFNPPNRADYIFGRAPEFPWLRGGGGDVVGWGGGGRGGRFHPEPPFPTETWKGVTDRDGKHRLRIDFDPVDPSYPMELRVESSVQDVNRQTFAGSTNILVHPGTVYVGIRRPRSFVRAGQVIEAQTLATDIDGRAVRGRPVTVTSARLDWEQQGTEYVEVDKDVRSCTVTSGEDAVSCSLPTTVGGRYRVTAVVTDPQGRRNQSETVLWVVGDTHPADKGVAEESITLVPDKDEYQPGDVAEVLIVSPFSPGEAVVSVGRQGILNVQRVTLSKPSATVRIPIDASFTPNVYARVQIAGLAPRKNGMGEIDPRLAKRPAYAEETVLLKVAPRDRKLTIAVKPRASKLEPGGSTVVDLDVRDAKDRPAPGSDLTVVVVDEAILALSDYKLPNPLEVFYAPRGEGVSGLSSLGFVLLGEGKEKVRDAAEAVFDNAKGGAALERMPVPVAEPAPPAPPPPPGMAQGRLAGQAGADAIAVRTDFTPLAAFFPRVTTDAAGRASVTVKLPDSLTRYRVMAIAAEGATRFGAGESTITARLPLMVRPSAPRFLNFGDRFELPIVLQNQTDQAMTVDVAARGTNADVSGTGKRVSVPANDRVEVRLLAAARRAGTARFQVGAASGRWADASQIELPVWTPATTEAFATYGQIDQGAIAQPVKVPGGIVKEYGSLSVSTSSTALQALTDAVIYLVGYPFECNEQIASRVVAIASLKDVLAAFQVKDLPPPAQLVETVQRDLERLRRFQHQDGGWSFWTNEGEVWPYLSIHVAHALVRAKDKGFAVDKGMLERSQNYLRTIAARIPAGYSTEARRELTAYALFVRHLMGDSDRAAARRLIAEAGGAAKLHIEANGWLLRVLTGDAGSQAEVAAIRRALENRVTETAGAAHFVAQYEDGAHLLLASDRRADAVILESLIVDQPKSDLIAKIVAGLLAHRTAGHWASTQENAFVLIALDRYFRAYEGTTPDFVARAWLGDKLASEHTFRGRSTDRASTDIPMQTLAALGSDPSAAKVTLAKDGPGRLYFRIGMTYAPADLKPPPVDHGFTVSRTYEAVDRPEDVRRDPDGTVHVKAGARVRVRLNMVAPTRRYHVALVDSLPAGLEPLNAALAVTESIPSDPKEVASRGPLWFWLRTWVEHQNMRDNRVEAFASLVWEGVHPYTYVARATTPGTFVVPPPKAEEMYNPETFGRGPGDRLIVE</sequence>
<dbReference type="SUPFAM" id="SSF48239">
    <property type="entry name" value="Terpenoid cyclases/Protein prenyltransferases"/>
    <property type="match status" value="1"/>
</dbReference>
<dbReference type="RefSeq" id="WP_394826534.1">
    <property type="nucleotide sequence ID" value="NZ_CP089984.1"/>
</dbReference>
<dbReference type="Gene3D" id="2.60.40.3710">
    <property type="match status" value="1"/>
</dbReference>
<dbReference type="InterPro" id="IPR051802">
    <property type="entry name" value="YfhM-like"/>
</dbReference>
<evidence type="ECO:0000313" key="6">
    <source>
        <dbReference type="EMBL" id="WXB16904.1"/>
    </source>
</evidence>
<dbReference type="InterPro" id="IPR002890">
    <property type="entry name" value="MG2"/>
</dbReference>
<dbReference type="Pfam" id="PF00207">
    <property type="entry name" value="A2M"/>
    <property type="match status" value="1"/>
</dbReference>
<gene>
    <name evidence="6" type="ORF">LZC94_06430</name>
</gene>
<dbReference type="Gene3D" id="2.60.40.1930">
    <property type="match status" value="1"/>
</dbReference>
<dbReference type="InterPro" id="IPR041246">
    <property type="entry name" value="Bact_MG10"/>
</dbReference>
<feature type="region of interest" description="Disordered" evidence="2">
    <location>
        <begin position="103"/>
        <end position="127"/>
    </location>
</feature>
<feature type="compositionally biased region" description="Pro residues" evidence="2">
    <location>
        <begin position="113"/>
        <end position="122"/>
    </location>
</feature>
<organism evidence="6 7">
    <name type="scientific">Pendulispora albinea</name>
    <dbReference type="NCBI Taxonomy" id="2741071"/>
    <lineage>
        <taxon>Bacteria</taxon>
        <taxon>Pseudomonadati</taxon>
        <taxon>Myxococcota</taxon>
        <taxon>Myxococcia</taxon>
        <taxon>Myxococcales</taxon>
        <taxon>Sorangiineae</taxon>
        <taxon>Pendulisporaceae</taxon>
        <taxon>Pendulispora</taxon>
    </lineage>
</organism>
<accession>A0ABZ2M4Z5</accession>
<dbReference type="Pfam" id="PF07703">
    <property type="entry name" value="A2M_BRD"/>
    <property type="match status" value="1"/>
</dbReference>
<evidence type="ECO:0000256" key="3">
    <source>
        <dbReference type="SAM" id="SignalP"/>
    </source>
</evidence>
<evidence type="ECO:0000256" key="1">
    <source>
        <dbReference type="ARBA" id="ARBA00010556"/>
    </source>
</evidence>
<dbReference type="Gene3D" id="1.50.10.20">
    <property type="match status" value="1"/>
</dbReference>
<comment type="similarity">
    <text evidence="1">Belongs to the protease inhibitor I39 (alpha-2-macroglobulin) family. Bacterial alpha-2-macroglobulin subfamily.</text>
</comment>
<feature type="region of interest" description="Disordered" evidence="2">
    <location>
        <begin position="21"/>
        <end position="74"/>
    </location>
</feature>
<feature type="domain" description="Alpha-2-macroglobulin" evidence="5">
    <location>
        <begin position="1320"/>
        <end position="1409"/>
    </location>
</feature>
<feature type="chain" id="PRO_5046921448" evidence="3">
    <location>
        <begin position="18"/>
        <end position="2027"/>
    </location>
</feature>
<dbReference type="Pfam" id="PF01835">
    <property type="entry name" value="MG2"/>
    <property type="match status" value="1"/>
</dbReference>
<evidence type="ECO:0000259" key="4">
    <source>
        <dbReference type="SMART" id="SM01359"/>
    </source>
</evidence>
<evidence type="ECO:0000313" key="7">
    <source>
        <dbReference type="Proteomes" id="UP001370348"/>
    </source>
</evidence>
<dbReference type="InterPro" id="IPR011625">
    <property type="entry name" value="A2M_N_BRD"/>
</dbReference>
<feature type="signal peptide" evidence="3">
    <location>
        <begin position="1"/>
        <end position="17"/>
    </location>
</feature>
<proteinExistence type="inferred from homology"/>
<dbReference type="PROSITE" id="PS51257">
    <property type="entry name" value="PROKAR_LIPOPROTEIN"/>
    <property type="match status" value="1"/>
</dbReference>
<feature type="domain" description="Alpha-2-macroglobulin bait region" evidence="4">
    <location>
        <begin position="1063"/>
        <end position="1220"/>
    </location>
</feature>
<dbReference type="Proteomes" id="UP001370348">
    <property type="component" value="Chromosome"/>
</dbReference>
<dbReference type="InterPro" id="IPR001599">
    <property type="entry name" value="Macroglobln_a2"/>
</dbReference>
<dbReference type="Pfam" id="PF17973">
    <property type="entry name" value="bMG10"/>
    <property type="match status" value="1"/>
</dbReference>
<dbReference type="InterPro" id="IPR008930">
    <property type="entry name" value="Terpenoid_cyclase/PrenylTrfase"/>
</dbReference>
<dbReference type="SMART" id="SM01359">
    <property type="entry name" value="A2M_N_2"/>
    <property type="match status" value="1"/>
</dbReference>
<dbReference type="SMART" id="SM01360">
    <property type="entry name" value="A2M"/>
    <property type="match status" value="1"/>
</dbReference>
<keyword evidence="3" id="KW-0732">Signal</keyword>
<keyword evidence="7" id="KW-1185">Reference proteome</keyword>